<reference evidence="1" key="1">
    <citation type="submission" date="2020-12" db="EMBL/GenBank/DDBJ databases">
        <title>Geomonas sp. Red875, isolated from river sediment.</title>
        <authorList>
            <person name="Xu Z."/>
            <person name="Zhang Z."/>
            <person name="Masuda Y."/>
            <person name="Itoh H."/>
            <person name="Senoo K."/>
        </authorList>
    </citation>
    <scope>NUCLEOTIDE SEQUENCE</scope>
    <source>
        <strain evidence="1">Red875</strain>
    </source>
</reference>
<accession>A0A8J7M2L9</accession>
<dbReference type="RefSeq" id="WP_199386084.1">
    <property type="nucleotide sequence ID" value="NZ_JAEMHM010000020.1"/>
</dbReference>
<dbReference type="AlphaFoldDB" id="A0A8J7M2L9"/>
<protein>
    <submittedName>
        <fullName evidence="1">Uncharacterized protein</fullName>
    </submittedName>
</protein>
<evidence type="ECO:0000313" key="2">
    <source>
        <dbReference type="Proteomes" id="UP000636888"/>
    </source>
</evidence>
<dbReference type="Proteomes" id="UP000636888">
    <property type="component" value="Unassembled WGS sequence"/>
</dbReference>
<gene>
    <name evidence="1" type="ORF">JFN93_20875</name>
</gene>
<dbReference type="EMBL" id="JAEMHM010000020">
    <property type="protein sequence ID" value="MBJ6727173.1"/>
    <property type="molecule type" value="Genomic_DNA"/>
</dbReference>
<comment type="caution">
    <text evidence="1">The sequence shown here is derived from an EMBL/GenBank/DDBJ whole genome shotgun (WGS) entry which is preliminary data.</text>
</comment>
<name>A0A8J7M2L9_9BACT</name>
<evidence type="ECO:0000313" key="1">
    <source>
        <dbReference type="EMBL" id="MBJ6727173.1"/>
    </source>
</evidence>
<proteinExistence type="predicted"/>
<sequence length="268" mass="30044">MKLQLPQGGYETTMGANESLKGVDEWMRQLREIGNSAAEFIQQLSAVETQAINSFRPIFLAAVESVQRLPEDLRTVISALAGRGWYISSEMDMGFIRELQAEIESCNLAEVDKMMESWIASNAKDIETRAVDRFSNRAHIISSALRAHRDGYFELSVPVLLIQVEGMCLQEFNTKFYSTRKGIPQTKELVESISTGPITDAFLSPLCQPSGLTASEGYRSCFPNSLNRHEILHGTSTDYCTFANSLKAMSLMEFFVSIVVQEQRIPKH</sequence>
<keyword evidence="2" id="KW-1185">Reference proteome</keyword>
<organism evidence="1 2">
    <name type="scientific">Geomesophilobacter sediminis</name>
    <dbReference type="NCBI Taxonomy" id="2798584"/>
    <lineage>
        <taxon>Bacteria</taxon>
        <taxon>Pseudomonadati</taxon>
        <taxon>Thermodesulfobacteriota</taxon>
        <taxon>Desulfuromonadia</taxon>
        <taxon>Geobacterales</taxon>
        <taxon>Geobacteraceae</taxon>
        <taxon>Geomesophilobacter</taxon>
    </lineage>
</organism>